<dbReference type="Pfam" id="PF12295">
    <property type="entry name" value="Symplekin_C"/>
    <property type="match status" value="1"/>
</dbReference>
<dbReference type="PANTHER" id="PTHR15245">
    <property type="entry name" value="SYMPLEKIN-RELATED"/>
    <property type="match status" value="1"/>
</dbReference>
<dbReference type="EMBL" id="JXXN02001778">
    <property type="protein sequence ID" value="THD24101.1"/>
    <property type="molecule type" value="Genomic_DNA"/>
</dbReference>
<organism evidence="4 5">
    <name type="scientific">Fasciola hepatica</name>
    <name type="common">Liver fluke</name>
    <dbReference type="NCBI Taxonomy" id="6192"/>
    <lineage>
        <taxon>Eukaryota</taxon>
        <taxon>Metazoa</taxon>
        <taxon>Spiralia</taxon>
        <taxon>Lophotrochozoa</taxon>
        <taxon>Platyhelminthes</taxon>
        <taxon>Trematoda</taxon>
        <taxon>Digenea</taxon>
        <taxon>Plagiorchiida</taxon>
        <taxon>Echinostomata</taxon>
        <taxon>Echinostomatoidea</taxon>
        <taxon>Fasciolidae</taxon>
        <taxon>Fasciola</taxon>
    </lineage>
</organism>
<feature type="compositionally biased region" description="Polar residues" evidence="1">
    <location>
        <begin position="468"/>
        <end position="478"/>
    </location>
</feature>
<dbReference type="PANTHER" id="PTHR15245:SF20">
    <property type="entry name" value="SYMPLEKIN"/>
    <property type="match status" value="1"/>
</dbReference>
<feature type="chain" id="PRO_5020038814" evidence="2">
    <location>
        <begin position="18"/>
        <end position="478"/>
    </location>
</feature>
<dbReference type="InterPro" id="IPR021850">
    <property type="entry name" value="Symplekin/Pta1"/>
</dbReference>
<feature type="compositionally biased region" description="Polar residues" evidence="1">
    <location>
        <begin position="324"/>
        <end position="333"/>
    </location>
</feature>
<gene>
    <name evidence="4" type="ORF">D915_005326</name>
</gene>
<feature type="region of interest" description="Disordered" evidence="1">
    <location>
        <begin position="168"/>
        <end position="213"/>
    </location>
</feature>
<dbReference type="InterPro" id="IPR022075">
    <property type="entry name" value="Symplekin_C"/>
</dbReference>
<reference evidence="4" key="1">
    <citation type="submission" date="2019-03" db="EMBL/GenBank/DDBJ databases">
        <title>Improved annotation for the trematode Fasciola hepatica.</title>
        <authorList>
            <person name="Choi Y.-J."/>
            <person name="Martin J."/>
            <person name="Mitreva M."/>
        </authorList>
    </citation>
    <scope>NUCLEOTIDE SEQUENCE [LARGE SCALE GENOMIC DNA]</scope>
</reference>
<sequence length="478" mass="52786">MCHCFLILTVQFSSAAGHSTKPYIGLQDILHACRVCFAERRLFTQERLSMAIGQLLEQPVLPTLFMRTVMQALALHPRLAGYVINVLVRLIRKQVWKSKQLWDGFIRCCIKLRPQSYQVLLQLPPERLESVFQREPSMRAQVRRHVENFSSAQRVHISKSIIAVLEHVPTPSPPSTPVLTESVGNETVPGKAQPNGSPASAASSGPGTPTRDEIPAHEVQAAIVAAAAAILQNPTALDATEPHLDDANSCPPESEGSQQDGSSQQHPLSVLVCNRTSGGTASSNGGVFGSRSSRTMDERFQYVPRFRPTSTRTYTRARNRSPHQEPSSPTPEDNPSEAVDKHQRHSPASRGLESVRIEDQTSECHPLESSMEDDDLEPPILPATRLKSAPKRVPVWSRSSSDEVNTSGVSSEFLDTKEEQQKEAGNLTTVALRQPKRPVDLDKLEADRKRLMEESIRFRQQKAEAKQSKSVNPSSQSG</sequence>
<evidence type="ECO:0000259" key="3">
    <source>
        <dbReference type="Pfam" id="PF12295"/>
    </source>
</evidence>
<evidence type="ECO:0000313" key="5">
    <source>
        <dbReference type="Proteomes" id="UP000230066"/>
    </source>
</evidence>
<feature type="region of interest" description="Disordered" evidence="1">
    <location>
        <begin position="239"/>
        <end position="478"/>
    </location>
</feature>
<evidence type="ECO:0000313" key="4">
    <source>
        <dbReference type="EMBL" id="THD24101.1"/>
    </source>
</evidence>
<dbReference type="AlphaFoldDB" id="A0A4E0RCK6"/>
<dbReference type="GO" id="GO:0005847">
    <property type="term" value="C:mRNA cleavage and polyadenylation specificity factor complex"/>
    <property type="evidence" value="ECO:0007669"/>
    <property type="project" value="TreeGrafter"/>
</dbReference>
<feature type="domain" description="Symplekin C-terminal" evidence="3">
    <location>
        <begin position="23"/>
        <end position="134"/>
    </location>
</feature>
<feature type="compositionally biased region" description="Low complexity" evidence="1">
    <location>
        <begin position="253"/>
        <end position="265"/>
    </location>
</feature>
<proteinExistence type="predicted"/>
<comment type="caution">
    <text evidence="4">The sequence shown here is derived from an EMBL/GenBank/DDBJ whole genome shotgun (WGS) entry which is preliminary data.</text>
</comment>
<keyword evidence="2" id="KW-0732">Signal</keyword>
<evidence type="ECO:0000256" key="1">
    <source>
        <dbReference type="SAM" id="MobiDB-lite"/>
    </source>
</evidence>
<feature type="compositionally biased region" description="Low complexity" evidence="1">
    <location>
        <begin position="196"/>
        <end position="209"/>
    </location>
</feature>
<feature type="compositionally biased region" description="Polar residues" evidence="1">
    <location>
        <begin position="274"/>
        <end position="293"/>
    </location>
</feature>
<accession>A0A4E0RCK6</accession>
<dbReference type="Proteomes" id="UP000230066">
    <property type="component" value="Unassembled WGS sequence"/>
</dbReference>
<name>A0A4E0RCK6_FASHE</name>
<feature type="compositionally biased region" description="Polar residues" evidence="1">
    <location>
        <begin position="397"/>
        <end position="410"/>
    </location>
</feature>
<protein>
    <submittedName>
        <fullName evidence="4">Symplekin</fullName>
    </submittedName>
</protein>
<keyword evidence="5" id="KW-1185">Reference proteome</keyword>
<evidence type="ECO:0000256" key="2">
    <source>
        <dbReference type="SAM" id="SignalP"/>
    </source>
</evidence>
<feature type="signal peptide" evidence="2">
    <location>
        <begin position="1"/>
        <end position="17"/>
    </location>
</feature>
<feature type="compositionally biased region" description="Basic and acidic residues" evidence="1">
    <location>
        <begin position="437"/>
        <end position="467"/>
    </location>
</feature>